<keyword evidence="2" id="KW-1185">Reference proteome</keyword>
<name>A0A4U5PAD9_STECR</name>
<comment type="caution">
    <text evidence="1">The sequence shown here is derived from an EMBL/GenBank/DDBJ whole genome shotgun (WGS) entry which is preliminary data.</text>
</comment>
<protein>
    <submittedName>
        <fullName evidence="1">Uncharacterized protein</fullName>
    </submittedName>
</protein>
<proteinExistence type="predicted"/>
<evidence type="ECO:0000313" key="2">
    <source>
        <dbReference type="Proteomes" id="UP000298663"/>
    </source>
</evidence>
<accession>A0A4U5PAD9</accession>
<gene>
    <name evidence="1" type="ORF">L596_007773</name>
</gene>
<dbReference type="EMBL" id="AZBU02000002">
    <property type="protein sequence ID" value="TKR93289.1"/>
    <property type="molecule type" value="Genomic_DNA"/>
</dbReference>
<reference evidence="1 2" key="1">
    <citation type="journal article" date="2015" name="Genome Biol.">
        <title>Comparative genomics of Steinernema reveals deeply conserved gene regulatory networks.</title>
        <authorList>
            <person name="Dillman A.R."/>
            <person name="Macchietto M."/>
            <person name="Porter C.F."/>
            <person name="Rogers A."/>
            <person name="Williams B."/>
            <person name="Antoshechkin I."/>
            <person name="Lee M.M."/>
            <person name="Goodwin Z."/>
            <person name="Lu X."/>
            <person name="Lewis E.E."/>
            <person name="Goodrich-Blair H."/>
            <person name="Stock S.P."/>
            <person name="Adams B.J."/>
            <person name="Sternberg P.W."/>
            <person name="Mortazavi A."/>
        </authorList>
    </citation>
    <scope>NUCLEOTIDE SEQUENCE [LARGE SCALE GENOMIC DNA]</scope>
    <source>
        <strain evidence="1 2">ALL</strain>
    </source>
</reference>
<dbReference type="AlphaFoldDB" id="A0A4U5PAD9"/>
<dbReference type="Proteomes" id="UP000298663">
    <property type="component" value="Unassembled WGS sequence"/>
</dbReference>
<organism evidence="1 2">
    <name type="scientific">Steinernema carpocapsae</name>
    <name type="common">Entomopathogenic nematode</name>
    <dbReference type="NCBI Taxonomy" id="34508"/>
    <lineage>
        <taxon>Eukaryota</taxon>
        <taxon>Metazoa</taxon>
        <taxon>Ecdysozoa</taxon>
        <taxon>Nematoda</taxon>
        <taxon>Chromadorea</taxon>
        <taxon>Rhabditida</taxon>
        <taxon>Tylenchina</taxon>
        <taxon>Panagrolaimomorpha</taxon>
        <taxon>Strongyloidoidea</taxon>
        <taxon>Steinernematidae</taxon>
        <taxon>Steinernema</taxon>
    </lineage>
</organism>
<evidence type="ECO:0000313" key="1">
    <source>
        <dbReference type="EMBL" id="TKR93289.1"/>
    </source>
</evidence>
<reference evidence="1 2" key="2">
    <citation type="journal article" date="2019" name="G3 (Bethesda)">
        <title>Hybrid Assembly of the Genome of the Entomopathogenic Nematode Steinernema carpocapsae Identifies the X-Chromosome.</title>
        <authorList>
            <person name="Serra L."/>
            <person name="Macchietto M."/>
            <person name="Macias-Munoz A."/>
            <person name="McGill C.J."/>
            <person name="Rodriguez I.M."/>
            <person name="Rodriguez B."/>
            <person name="Murad R."/>
            <person name="Mortazavi A."/>
        </authorList>
    </citation>
    <scope>NUCLEOTIDE SEQUENCE [LARGE SCALE GENOMIC DNA]</scope>
    <source>
        <strain evidence="1 2">ALL</strain>
    </source>
</reference>
<sequence>MGKKATIHNFRGVWFLGIVDIEIGLRIVNCELWILKSICGIVIVERKYIEIGFRVVIVNCTTIVPGL</sequence>